<gene>
    <name evidence="1" type="ORF">NEIELOOT_01133</name>
</gene>
<dbReference type="EMBL" id="ADBF01000029">
    <property type="protein sequence ID" value="EFE50100.1"/>
    <property type="molecule type" value="Genomic_DNA"/>
</dbReference>
<reference evidence="1 2" key="1">
    <citation type="submission" date="2010-02" db="EMBL/GenBank/DDBJ databases">
        <authorList>
            <person name="Weinstock G."/>
            <person name="Sodergren E."/>
            <person name="Clifton S."/>
            <person name="Fulton L."/>
            <person name="Fulton B."/>
            <person name="Courtney L."/>
            <person name="Fronick C."/>
            <person name="Harrison M."/>
            <person name="Strong C."/>
            <person name="Farmer C."/>
            <person name="Delahaunty K."/>
            <person name="Markovic C."/>
            <person name="Hall O."/>
            <person name="Minx P."/>
            <person name="Tomlinson C."/>
            <person name="Mitreva M."/>
            <person name="Nelson J."/>
            <person name="Hou S."/>
            <person name="Wollam A."/>
            <person name="Pepin K.H."/>
            <person name="Johnson M."/>
            <person name="Bhonagiri V."/>
            <person name="Zhang X."/>
            <person name="Suruliraj S."/>
            <person name="Warren W."/>
            <person name="Chinwalla A."/>
            <person name="Mardis E.R."/>
            <person name="Wilson R.K."/>
        </authorList>
    </citation>
    <scope>NUCLEOTIDE SEQUENCE [LARGE SCALE GENOMIC DNA]</scope>
    <source>
        <strain evidence="1 2">ATCC 29315</strain>
    </source>
</reference>
<proteinExistence type="predicted"/>
<protein>
    <submittedName>
        <fullName evidence="1">Uncharacterized protein</fullName>
    </submittedName>
</protein>
<organism evidence="1 2">
    <name type="scientific">Neisseria elongata subsp. glycolytica ATCC 29315</name>
    <dbReference type="NCBI Taxonomy" id="546263"/>
    <lineage>
        <taxon>Bacteria</taxon>
        <taxon>Pseudomonadati</taxon>
        <taxon>Pseudomonadota</taxon>
        <taxon>Betaproteobacteria</taxon>
        <taxon>Neisseriales</taxon>
        <taxon>Neisseriaceae</taxon>
        <taxon>Neisseria</taxon>
    </lineage>
</organism>
<evidence type="ECO:0000313" key="2">
    <source>
        <dbReference type="Proteomes" id="UP000005536"/>
    </source>
</evidence>
<comment type="caution">
    <text evidence="1">The sequence shown here is derived from an EMBL/GenBank/DDBJ whole genome shotgun (WGS) entry which is preliminary data.</text>
</comment>
<dbReference type="AlphaFoldDB" id="D4DPZ6"/>
<evidence type="ECO:0000313" key="1">
    <source>
        <dbReference type="EMBL" id="EFE50100.1"/>
    </source>
</evidence>
<dbReference type="Proteomes" id="UP000005536">
    <property type="component" value="Unassembled WGS sequence"/>
</dbReference>
<sequence length="58" mass="7094">MPQLVFRRPFYADKRFFRWPLFPNRPSEKFERPYRKACLLRLPIVLRYNGGFPFGDVS</sequence>
<name>D4DPZ6_NEIEG</name>
<accession>D4DPZ6</accession>